<accession>A0A2X3CSY1</accession>
<sequence length="72" mass="8143">MTQTTVATKVHQTLDAQGDFTAQITFNDKFTYCFTQNINLFFRQLTDLNIFSDARFSADGFRTGFADTENSG</sequence>
<protein>
    <submittedName>
        <fullName evidence="1">Uncharacterized protein</fullName>
    </submittedName>
</protein>
<name>A0A2X3CSY1_KLEPN</name>
<organism evidence="1 2">
    <name type="scientific">Klebsiella pneumoniae</name>
    <dbReference type="NCBI Taxonomy" id="573"/>
    <lineage>
        <taxon>Bacteria</taxon>
        <taxon>Pseudomonadati</taxon>
        <taxon>Pseudomonadota</taxon>
        <taxon>Gammaproteobacteria</taxon>
        <taxon>Enterobacterales</taxon>
        <taxon>Enterobacteriaceae</taxon>
        <taxon>Klebsiella/Raoultella group</taxon>
        <taxon>Klebsiella</taxon>
        <taxon>Klebsiella pneumoniae complex</taxon>
    </lineage>
</organism>
<proteinExistence type="predicted"/>
<evidence type="ECO:0000313" key="1">
    <source>
        <dbReference type="EMBL" id="SQC16817.1"/>
    </source>
</evidence>
<dbReference type="AlphaFoldDB" id="A0A2X3CSY1"/>
<gene>
    <name evidence="1" type="ORF">NCTC9601_04285</name>
</gene>
<reference evidence="1 2" key="1">
    <citation type="submission" date="2018-06" db="EMBL/GenBank/DDBJ databases">
        <authorList>
            <consortium name="Pathogen Informatics"/>
            <person name="Doyle S."/>
        </authorList>
    </citation>
    <scope>NUCLEOTIDE SEQUENCE [LARGE SCALE GENOMIC DNA]</scope>
    <source>
        <strain evidence="1 2">NCTC9601</strain>
    </source>
</reference>
<dbReference type="EMBL" id="UASN01000022">
    <property type="protein sequence ID" value="SQC16817.1"/>
    <property type="molecule type" value="Genomic_DNA"/>
</dbReference>
<evidence type="ECO:0000313" key="2">
    <source>
        <dbReference type="Proteomes" id="UP000251123"/>
    </source>
</evidence>
<dbReference type="Proteomes" id="UP000251123">
    <property type="component" value="Unassembled WGS sequence"/>
</dbReference>